<gene>
    <name evidence="2" type="ORF">SAMN05421810_104407</name>
</gene>
<dbReference type="Proteomes" id="UP000198727">
    <property type="component" value="Unassembled WGS sequence"/>
</dbReference>
<sequence length="108" mass="11974">MGPRDPVVSPLQAAVHRRLAELARHGGPAGEVEALAAALRAVLAEHRLDAHGRCVTCRPRRTRLLFWRRGRIPCRAYLAAQLRLGATDPTGLPEFPARRHRGRAGYTR</sequence>
<evidence type="ECO:0000256" key="1">
    <source>
        <dbReference type="SAM" id="MobiDB-lite"/>
    </source>
</evidence>
<dbReference type="EMBL" id="FOWW01000004">
    <property type="protein sequence ID" value="SFQ07834.1"/>
    <property type="molecule type" value="Genomic_DNA"/>
</dbReference>
<proteinExistence type="predicted"/>
<dbReference type="OrthoDB" id="3693568at2"/>
<keyword evidence="3" id="KW-1185">Reference proteome</keyword>
<reference evidence="3" key="1">
    <citation type="submission" date="2016-10" db="EMBL/GenBank/DDBJ databases">
        <authorList>
            <person name="Varghese N."/>
            <person name="Submissions S."/>
        </authorList>
    </citation>
    <scope>NUCLEOTIDE SEQUENCE [LARGE SCALE GENOMIC DNA]</scope>
    <source>
        <strain evidence="3">CGMCC 4.5579</strain>
    </source>
</reference>
<protein>
    <submittedName>
        <fullName evidence="2">Uncharacterized protein</fullName>
    </submittedName>
</protein>
<accession>A0A1I5VJV7</accession>
<evidence type="ECO:0000313" key="3">
    <source>
        <dbReference type="Proteomes" id="UP000198727"/>
    </source>
</evidence>
<feature type="compositionally biased region" description="Basic residues" evidence="1">
    <location>
        <begin position="98"/>
        <end position="108"/>
    </location>
</feature>
<organism evidence="2 3">
    <name type="scientific">Amycolatopsis arida</name>
    <dbReference type="NCBI Taxonomy" id="587909"/>
    <lineage>
        <taxon>Bacteria</taxon>
        <taxon>Bacillati</taxon>
        <taxon>Actinomycetota</taxon>
        <taxon>Actinomycetes</taxon>
        <taxon>Pseudonocardiales</taxon>
        <taxon>Pseudonocardiaceae</taxon>
        <taxon>Amycolatopsis</taxon>
    </lineage>
</organism>
<evidence type="ECO:0000313" key="2">
    <source>
        <dbReference type="EMBL" id="SFQ07834.1"/>
    </source>
</evidence>
<dbReference type="RefSeq" id="WP_092530763.1">
    <property type="nucleotide sequence ID" value="NZ_FOWW01000004.1"/>
</dbReference>
<feature type="region of interest" description="Disordered" evidence="1">
    <location>
        <begin position="89"/>
        <end position="108"/>
    </location>
</feature>
<dbReference type="AlphaFoldDB" id="A0A1I5VJV7"/>
<name>A0A1I5VJV7_9PSEU</name>